<dbReference type="Proteomes" id="UP000606935">
    <property type="component" value="Unassembled WGS sequence"/>
</dbReference>
<evidence type="ECO:0000256" key="1">
    <source>
        <dbReference type="SAM" id="Phobius"/>
    </source>
</evidence>
<dbReference type="EMBL" id="BMLS01000001">
    <property type="protein sequence ID" value="GGO65923.1"/>
    <property type="molecule type" value="Genomic_DNA"/>
</dbReference>
<evidence type="ECO:0000313" key="3">
    <source>
        <dbReference type="Proteomes" id="UP000606935"/>
    </source>
</evidence>
<reference evidence="2" key="2">
    <citation type="submission" date="2020-09" db="EMBL/GenBank/DDBJ databases">
        <authorList>
            <person name="Sun Q."/>
            <person name="Zhou Y."/>
        </authorList>
    </citation>
    <scope>NUCLEOTIDE SEQUENCE</scope>
    <source>
        <strain evidence="2">CGMCC 1.7086</strain>
    </source>
</reference>
<accession>A0A918DH61</accession>
<keyword evidence="3" id="KW-1185">Reference proteome</keyword>
<proteinExistence type="predicted"/>
<comment type="caution">
    <text evidence="2">The sequence shown here is derived from an EMBL/GenBank/DDBJ whole genome shotgun (WGS) entry which is preliminary data.</text>
</comment>
<evidence type="ECO:0000313" key="2">
    <source>
        <dbReference type="EMBL" id="GGO65923.1"/>
    </source>
</evidence>
<keyword evidence="1" id="KW-0472">Membrane</keyword>
<dbReference type="RefSeq" id="WP_229702051.1">
    <property type="nucleotide sequence ID" value="NZ_BMLS01000001.1"/>
</dbReference>
<feature type="transmembrane region" description="Helical" evidence="1">
    <location>
        <begin position="80"/>
        <end position="98"/>
    </location>
</feature>
<organism evidence="2 3">
    <name type="scientific">Bowmanella pacifica</name>
    <dbReference type="NCBI Taxonomy" id="502051"/>
    <lineage>
        <taxon>Bacteria</taxon>
        <taxon>Pseudomonadati</taxon>
        <taxon>Pseudomonadota</taxon>
        <taxon>Gammaproteobacteria</taxon>
        <taxon>Alteromonadales</taxon>
        <taxon>Alteromonadaceae</taxon>
        <taxon>Bowmanella</taxon>
    </lineage>
</organism>
<protein>
    <submittedName>
        <fullName evidence="2">Membrane protein</fullName>
    </submittedName>
</protein>
<reference evidence="2" key="1">
    <citation type="journal article" date="2014" name="Int. J. Syst. Evol. Microbiol.">
        <title>Complete genome sequence of Corynebacterium casei LMG S-19264T (=DSM 44701T), isolated from a smear-ripened cheese.</title>
        <authorList>
            <consortium name="US DOE Joint Genome Institute (JGI-PGF)"/>
            <person name="Walter F."/>
            <person name="Albersmeier A."/>
            <person name="Kalinowski J."/>
            <person name="Ruckert C."/>
        </authorList>
    </citation>
    <scope>NUCLEOTIDE SEQUENCE</scope>
    <source>
        <strain evidence="2">CGMCC 1.7086</strain>
    </source>
</reference>
<keyword evidence="1" id="KW-0812">Transmembrane</keyword>
<dbReference type="AlphaFoldDB" id="A0A918DH61"/>
<feature type="transmembrane region" description="Helical" evidence="1">
    <location>
        <begin position="50"/>
        <end position="68"/>
    </location>
</feature>
<feature type="transmembrane region" description="Helical" evidence="1">
    <location>
        <begin position="150"/>
        <end position="172"/>
    </location>
</feature>
<keyword evidence="1" id="KW-1133">Transmembrane helix</keyword>
<name>A0A918DH61_9ALTE</name>
<gene>
    <name evidence="2" type="ORF">GCM10010982_08910</name>
</gene>
<sequence>MNWVLTLLLFLYPFILYAGMQFSSAIWVALCLLPLAIWRLWGLRRHIKGGWLWTGICALSLLFGQSILSDSDLGMRLYPVLVNLALLVWFTSSLYFPPPVVERLARLKEPDLPAHAITYTRKVTKLWCIFFLLNGSVALYTSLFSSLSVWTFYNGFLAYCLMGMLGAGEYLVRRKVKQAHGQ</sequence>
<feature type="transmembrane region" description="Helical" evidence="1">
    <location>
        <begin position="126"/>
        <end position="144"/>
    </location>
</feature>
<feature type="transmembrane region" description="Helical" evidence="1">
    <location>
        <begin position="14"/>
        <end position="38"/>
    </location>
</feature>